<gene>
    <name evidence="1" type="ORF">GCM10009817_37960</name>
</gene>
<protein>
    <recommendedName>
        <fullName evidence="3">Ribbon-helix-helix CopG family protein</fullName>
    </recommendedName>
</protein>
<dbReference type="Proteomes" id="UP001500013">
    <property type="component" value="Unassembled WGS sequence"/>
</dbReference>
<organism evidence="1 2">
    <name type="scientific">Terrabacter lapilli</name>
    <dbReference type="NCBI Taxonomy" id="436231"/>
    <lineage>
        <taxon>Bacteria</taxon>
        <taxon>Bacillati</taxon>
        <taxon>Actinomycetota</taxon>
        <taxon>Actinomycetes</taxon>
        <taxon>Micrococcales</taxon>
        <taxon>Intrasporangiaceae</taxon>
        <taxon>Terrabacter</taxon>
    </lineage>
</organism>
<evidence type="ECO:0000313" key="1">
    <source>
        <dbReference type="EMBL" id="GAA1992215.1"/>
    </source>
</evidence>
<evidence type="ECO:0008006" key="3">
    <source>
        <dbReference type="Google" id="ProtNLM"/>
    </source>
</evidence>
<proteinExistence type="predicted"/>
<sequence length="111" mass="11559">MTPNGTQTGARPDRAKMISVRLTKEEYDVLSDAAAALGVGPSTLARTLIRQGLGAGITGDPAFTTAVRDTRATARLSGTAPATTPGSALEMELAANLLARIEALERWVAEH</sequence>
<dbReference type="RefSeq" id="WP_344066467.1">
    <property type="nucleotide sequence ID" value="NZ_BAAAPU010000011.1"/>
</dbReference>
<name>A0ABP5E7Q9_9MICO</name>
<accession>A0ABP5E7Q9</accession>
<dbReference type="EMBL" id="BAAAPU010000011">
    <property type="protein sequence ID" value="GAA1992215.1"/>
    <property type="molecule type" value="Genomic_DNA"/>
</dbReference>
<comment type="caution">
    <text evidence="1">The sequence shown here is derived from an EMBL/GenBank/DDBJ whole genome shotgun (WGS) entry which is preliminary data.</text>
</comment>
<reference evidence="2" key="1">
    <citation type="journal article" date="2019" name="Int. J. Syst. Evol. Microbiol.">
        <title>The Global Catalogue of Microorganisms (GCM) 10K type strain sequencing project: providing services to taxonomists for standard genome sequencing and annotation.</title>
        <authorList>
            <consortium name="The Broad Institute Genomics Platform"/>
            <consortium name="The Broad Institute Genome Sequencing Center for Infectious Disease"/>
            <person name="Wu L."/>
            <person name="Ma J."/>
        </authorList>
    </citation>
    <scope>NUCLEOTIDE SEQUENCE [LARGE SCALE GENOMIC DNA]</scope>
    <source>
        <strain evidence="2">JCM 15628</strain>
    </source>
</reference>
<keyword evidence="2" id="KW-1185">Reference proteome</keyword>
<evidence type="ECO:0000313" key="2">
    <source>
        <dbReference type="Proteomes" id="UP001500013"/>
    </source>
</evidence>